<reference evidence="1 2" key="1">
    <citation type="submission" date="2019-02" db="EMBL/GenBank/DDBJ databases">
        <title>Deep-cultivation of Planctomycetes and their phenomic and genomic characterization uncovers novel biology.</title>
        <authorList>
            <person name="Wiegand S."/>
            <person name="Jogler M."/>
            <person name="Boedeker C."/>
            <person name="Pinto D."/>
            <person name="Vollmers J."/>
            <person name="Rivas-Marin E."/>
            <person name="Kohn T."/>
            <person name="Peeters S.H."/>
            <person name="Heuer A."/>
            <person name="Rast P."/>
            <person name="Oberbeckmann S."/>
            <person name="Bunk B."/>
            <person name="Jeske O."/>
            <person name="Meyerdierks A."/>
            <person name="Storesund J.E."/>
            <person name="Kallscheuer N."/>
            <person name="Luecker S."/>
            <person name="Lage O.M."/>
            <person name="Pohl T."/>
            <person name="Merkel B.J."/>
            <person name="Hornburger P."/>
            <person name="Mueller R.-W."/>
            <person name="Bruemmer F."/>
            <person name="Labrenz M."/>
            <person name="Spormann A.M."/>
            <person name="Op Den Camp H."/>
            <person name="Overmann J."/>
            <person name="Amann R."/>
            <person name="Jetten M.S.M."/>
            <person name="Mascher T."/>
            <person name="Medema M.H."/>
            <person name="Devos D.P."/>
            <person name="Kaster A.-K."/>
            <person name="Ovreas L."/>
            <person name="Rohde M."/>
            <person name="Galperin M.Y."/>
            <person name="Jogler C."/>
        </authorList>
    </citation>
    <scope>NUCLEOTIDE SEQUENCE [LARGE SCALE GENOMIC DNA]</scope>
    <source>
        <strain evidence="1 2">Pla100</strain>
    </source>
</reference>
<gene>
    <name evidence="1" type="ORF">Pla100_06860</name>
</gene>
<evidence type="ECO:0000313" key="2">
    <source>
        <dbReference type="Proteomes" id="UP000316213"/>
    </source>
</evidence>
<dbReference type="Proteomes" id="UP000316213">
    <property type="component" value="Unassembled WGS sequence"/>
</dbReference>
<comment type="caution">
    <text evidence="1">The sequence shown here is derived from an EMBL/GenBank/DDBJ whole genome shotgun (WGS) entry which is preliminary data.</text>
</comment>
<keyword evidence="2" id="KW-1185">Reference proteome</keyword>
<sequence length="67" mass="7406">MAGLGNPKTVNVSLAQMTRLLIHASESNRTWLRDFKDDVVRIDSDLYEVLLAYQSITGSGELTRPAA</sequence>
<name>A0A5C6AXG3_9BACT</name>
<dbReference type="AlphaFoldDB" id="A0A5C6AXG3"/>
<proteinExistence type="predicted"/>
<evidence type="ECO:0000313" key="1">
    <source>
        <dbReference type="EMBL" id="TWU03756.1"/>
    </source>
</evidence>
<dbReference type="EMBL" id="SJPM01000001">
    <property type="protein sequence ID" value="TWU03756.1"/>
    <property type="molecule type" value="Genomic_DNA"/>
</dbReference>
<accession>A0A5C6AXG3</accession>
<protein>
    <submittedName>
        <fullName evidence="1">Uncharacterized protein</fullName>
    </submittedName>
</protein>
<organism evidence="1 2">
    <name type="scientific">Neorhodopirellula pilleata</name>
    <dbReference type="NCBI Taxonomy" id="2714738"/>
    <lineage>
        <taxon>Bacteria</taxon>
        <taxon>Pseudomonadati</taxon>
        <taxon>Planctomycetota</taxon>
        <taxon>Planctomycetia</taxon>
        <taxon>Pirellulales</taxon>
        <taxon>Pirellulaceae</taxon>
        <taxon>Neorhodopirellula</taxon>
    </lineage>
</organism>